<dbReference type="Proteomes" id="UP001589798">
    <property type="component" value="Unassembled WGS sequence"/>
</dbReference>
<protein>
    <recommendedName>
        <fullName evidence="4">DUF1579 domain-containing protein</fullName>
    </recommendedName>
</protein>
<keyword evidence="1" id="KW-0732">Signal</keyword>
<comment type="caution">
    <text evidence="2">The sequence shown here is derived from an EMBL/GenBank/DDBJ whole genome shotgun (WGS) entry which is preliminary data.</text>
</comment>
<dbReference type="EMBL" id="JBHLWK010000001">
    <property type="protein sequence ID" value="MFC0202692.1"/>
    <property type="molecule type" value="Genomic_DNA"/>
</dbReference>
<keyword evidence="3" id="KW-1185">Reference proteome</keyword>
<sequence length="178" mass="19265">MLKKLCCAMVVLLAASAAAHSAEPGTTPVPPPVIALKGCWEGSGEVMNKPVTISIFAKPIVQEAMLALDVQSSAVSDVKDRYSAHLIFGGANKQPGKTEDQIVGFWADSFGGGFAALGQGEISSEGFNVTYQYPDDAYVNRWRLSGNHLMWQIVARDENNDEKPFASYSLQRVACRLR</sequence>
<evidence type="ECO:0000313" key="3">
    <source>
        <dbReference type="Proteomes" id="UP001589798"/>
    </source>
</evidence>
<name>A0ABV6CPP0_9SPHN</name>
<reference evidence="2 3" key="1">
    <citation type="submission" date="2024-09" db="EMBL/GenBank/DDBJ databases">
        <authorList>
            <person name="Sun Q."/>
            <person name="Mori K."/>
        </authorList>
    </citation>
    <scope>NUCLEOTIDE SEQUENCE [LARGE SCALE GENOMIC DNA]</scope>
    <source>
        <strain evidence="2 3">CCM 7706</strain>
    </source>
</reference>
<proteinExistence type="predicted"/>
<evidence type="ECO:0000256" key="1">
    <source>
        <dbReference type="SAM" id="SignalP"/>
    </source>
</evidence>
<dbReference type="RefSeq" id="WP_379485563.1">
    <property type="nucleotide sequence ID" value="NZ_JBHLWK010000001.1"/>
</dbReference>
<gene>
    <name evidence="2" type="ORF">ACFFJC_00230</name>
</gene>
<evidence type="ECO:0000313" key="2">
    <source>
        <dbReference type="EMBL" id="MFC0202692.1"/>
    </source>
</evidence>
<accession>A0ABV6CPP0</accession>
<feature type="chain" id="PRO_5047066428" description="DUF1579 domain-containing protein" evidence="1">
    <location>
        <begin position="22"/>
        <end position="178"/>
    </location>
</feature>
<evidence type="ECO:0008006" key="4">
    <source>
        <dbReference type="Google" id="ProtNLM"/>
    </source>
</evidence>
<feature type="signal peptide" evidence="1">
    <location>
        <begin position="1"/>
        <end position="21"/>
    </location>
</feature>
<organism evidence="2 3">
    <name type="scientific">Novosphingobium soli</name>
    <dbReference type="NCBI Taxonomy" id="574956"/>
    <lineage>
        <taxon>Bacteria</taxon>
        <taxon>Pseudomonadati</taxon>
        <taxon>Pseudomonadota</taxon>
        <taxon>Alphaproteobacteria</taxon>
        <taxon>Sphingomonadales</taxon>
        <taxon>Sphingomonadaceae</taxon>
        <taxon>Novosphingobium</taxon>
    </lineage>
</organism>